<keyword evidence="3" id="KW-1185">Reference proteome</keyword>
<dbReference type="AlphaFoldDB" id="A0A182IAD4"/>
<evidence type="ECO:0000256" key="1">
    <source>
        <dbReference type="SAM" id="MobiDB-lite"/>
    </source>
</evidence>
<protein>
    <submittedName>
        <fullName evidence="2">Uncharacterized protein</fullName>
    </submittedName>
</protein>
<feature type="compositionally biased region" description="Polar residues" evidence="1">
    <location>
        <begin position="55"/>
        <end position="76"/>
    </location>
</feature>
<feature type="compositionally biased region" description="Basic residues" evidence="1">
    <location>
        <begin position="42"/>
        <end position="52"/>
    </location>
</feature>
<reference evidence="2" key="1">
    <citation type="submission" date="2022-08" db="UniProtKB">
        <authorList>
            <consortium name="EnsemblMetazoa"/>
        </authorList>
    </citation>
    <scope>IDENTIFICATION</scope>
    <source>
        <strain evidence="2">Dongola</strain>
    </source>
</reference>
<name>A0A182IAD4_ANOAR</name>
<dbReference type="EnsemblMetazoa" id="AARA010545-RA">
    <property type="protein sequence ID" value="AARA010545-PA"/>
    <property type="gene ID" value="AARA010545"/>
</dbReference>
<dbReference type="EMBL" id="APCN01001150">
    <property type="status" value="NOT_ANNOTATED_CDS"/>
    <property type="molecule type" value="Genomic_DNA"/>
</dbReference>
<dbReference type="VEuPathDB" id="VectorBase:AARA010545"/>
<accession>A0A182IAD4</accession>
<evidence type="ECO:0000313" key="2">
    <source>
        <dbReference type="EnsemblMetazoa" id="AARA010545-PA"/>
    </source>
</evidence>
<evidence type="ECO:0000313" key="3">
    <source>
        <dbReference type="Proteomes" id="UP000075840"/>
    </source>
</evidence>
<organism evidence="2 3">
    <name type="scientific">Anopheles arabiensis</name>
    <name type="common">Mosquito</name>
    <dbReference type="NCBI Taxonomy" id="7173"/>
    <lineage>
        <taxon>Eukaryota</taxon>
        <taxon>Metazoa</taxon>
        <taxon>Ecdysozoa</taxon>
        <taxon>Arthropoda</taxon>
        <taxon>Hexapoda</taxon>
        <taxon>Insecta</taxon>
        <taxon>Pterygota</taxon>
        <taxon>Neoptera</taxon>
        <taxon>Endopterygota</taxon>
        <taxon>Diptera</taxon>
        <taxon>Nematocera</taxon>
        <taxon>Culicoidea</taxon>
        <taxon>Culicidae</taxon>
        <taxon>Anophelinae</taxon>
        <taxon>Anopheles</taxon>
    </lineage>
</organism>
<sequence>MTLQHLDTKALLVAPHTCVHAALVQAACYVDATHAVPAGRINRCRTAPRKPRSGTPMTQTGTASGAQRNLSRQVGP</sequence>
<dbReference type="Proteomes" id="UP000075840">
    <property type="component" value="Unassembled WGS sequence"/>
</dbReference>
<feature type="region of interest" description="Disordered" evidence="1">
    <location>
        <begin position="42"/>
        <end position="76"/>
    </location>
</feature>
<proteinExistence type="predicted"/>